<sequence>MERDWLKGGSYTSLEQAFKNMSLKKRKAKRLIRFRGNARRRLEPFLNQYVKNTHEALAEERTFEEACKTFPTKMPTANSEETALLR</sequence>
<proteinExistence type="predicted"/>
<gene>
    <name evidence="1" type="ORF">EEDITHA_LOCUS18487</name>
</gene>
<evidence type="ECO:0000313" key="2">
    <source>
        <dbReference type="Proteomes" id="UP001153954"/>
    </source>
</evidence>
<name>A0AAU9UX09_EUPED</name>
<organism evidence="1 2">
    <name type="scientific">Euphydryas editha</name>
    <name type="common">Edith's checkerspot</name>
    <dbReference type="NCBI Taxonomy" id="104508"/>
    <lineage>
        <taxon>Eukaryota</taxon>
        <taxon>Metazoa</taxon>
        <taxon>Ecdysozoa</taxon>
        <taxon>Arthropoda</taxon>
        <taxon>Hexapoda</taxon>
        <taxon>Insecta</taxon>
        <taxon>Pterygota</taxon>
        <taxon>Neoptera</taxon>
        <taxon>Endopterygota</taxon>
        <taxon>Lepidoptera</taxon>
        <taxon>Glossata</taxon>
        <taxon>Ditrysia</taxon>
        <taxon>Papilionoidea</taxon>
        <taxon>Nymphalidae</taxon>
        <taxon>Nymphalinae</taxon>
        <taxon>Euphydryas</taxon>
    </lineage>
</organism>
<dbReference type="AlphaFoldDB" id="A0AAU9UX09"/>
<reference evidence="1" key="1">
    <citation type="submission" date="2022-03" db="EMBL/GenBank/DDBJ databases">
        <authorList>
            <person name="Tunstrom K."/>
        </authorList>
    </citation>
    <scope>NUCLEOTIDE SEQUENCE</scope>
</reference>
<evidence type="ECO:0000313" key="1">
    <source>
        <dbReference type="EMBL" id="CAH2104056.1"/>
    </source>
</evidence>
<dbReference type="Proteomes" id="UP001153954">
    <property type="component" value="Unassembled WGS sequence"/>
</dbReference>
<protein>
    <submittedName>
        <fullName evidence="1">Uncharacterized protein</fullName>
    </submittedName>
</protein>
<accession>A0AAU9UX09</accession>
<comment type="caution">
    <text evidence="1">The sequence shown here is derived from an EMBL/GenBank/DDBJ whole genome shotgun (WGS) entry which is preliminary data.</text>
</comment>
<dbReference type="EMBL" id="CAKOGL010000026">
    <property type="protein sequence ID" value="CAH2104056.1"/>
    <property type="molecule type" value="Genomic_DNA"/>
</dbReference>
<keyword evidence="2" id="KW-1185">Reference proteome</keyword>